<keyword evidence="8" id="KW-0223">Dioxygenase</keyword>
<dbReference type="Pfam" id="PF00355">
    <property type="entry name" value="Rieske"/>
    <property type="match status" value="1"/>
</dbReference>
<keyword evidence="3" id="KW-0479">Metal-binding</keyword>
<evidence type="ECO:0000256" key="5">
    <source>
        <dbReference type="ARBA" id="ARBA00023004"/>
    </source>
</evidence>
<accession>A0ABT5MZ20</accession>
<organism evidence="8 9">
    <name type="scientific">Curvibacter cyanobacteriorum</name>
    <dbReference type="NCBI Taxonomy" id="3026422"/>
    <lineage>
        <taxon>Bacteria</taxon>
        <taxon>Pseudomonadati</taxon>
        <taxon>Pseudomonadota</taxon>
        <taxon>Betaproteobacteria</taxon>
        <taxon>Burkholderiales</taxon>
        <taxon>Comamonadaceae</taxon>
        <taxon>Curvibacter</taxon>
    </lineage>
</organism>
<evidence type="ECO:0000259" key="7">
    <source>
        <dbReference type="PROSITE" id="PS51296"/>
    </source>
</evidence>
<evidence type="ECO:0000256" key="4">
    <source>
        <dbReference type="ARBA" id="ARBA00023002"/>
    </source>
</evidence>
<dbReference type="SUPFAM" id="SSF55961">
    <property type="entry name" value="Bet v1-like"/>
    <property type="match status" value="1"/>
</dbReference>
<evidence type="ECO:0000313" key="8">
    <source>
        <dbReference type="EMBL" id="MDD0839135.1"/>
    </source>
</evidence>
<dbReference type="PANTHER" id="PTHR43756:SF1">
    <property type="entry name" value="3-PHENYLPROPIONATE_CINNAMIC ACID DIOXYGENASE SUBUNIT ALPHA"/>
    <property type="match status" value="1"/>
</dbReference>
<evidence type="ECO:0000256" key="6">
    <source>
        <dbReference type="ARBA" id="ARBA00023014"/>
    </source>
</evidence>
<proteinExistence type="inferred from homology"/>
<dbReference type="CDD" id="cd08879">
    <property type="entry name" value="RHO_alpha_C_AntDO-like"/>
    <property type="match status" value="1"/>
</dbReference>
<dbReference type="Proteomes" id="UP001528673">
    <property type="component" value="Unassembled WGS sequence"/>
</dbReference>
<dbReference type="InterPro" id="IPR001663">
    <property type="entry name" value="Rng_hydr_dOase-A"/>
</dbReference>
<dbReference type="InterPro" id="IPR015879">
    <property type="entry name" value="Ring_hydroxy_dOase_asu_C_dom"/>
</dbReference>
<dbReference type="PANTHER" id="PTHR43756">
    <property type="entry name" value="CHOLINE MONOOXYGENASE, CHLOROPLASTIC"/>
    <property type="match status" value="1"/>
</dbReference>
<dbReference type="PROSITE" id="PS51296">
    <property type="entry name" value="RIESKE"/>
    <property type="match status" value="1"/>
</dbReference>
<evidence type="ECO:0000313" key="9">
    <source>
        <dbReference type="Proteomes" id="UP001528673"/>
    </source>
</evidence>
<dbReference type="PRINTS" id="PR00090">
    <property type="entry name" value="RNGDIOXGNASE"/>
</dbReference>
<evidence type="ECO:0000256" key="1">
    <source>
        <dbReference type="ARBA" id="ARBA00008751"/>
    </source>
</evidence>
<dbReference type="InterPro" id="IPR036922">
    <property type="entry name" value="Rieske_2Fe-2S_sf"/>
</dbReference>
<dbReference type="RefSeq" id="WP_273951529.1">
    <property type="nucleotide sequence ID" value="NZ_JAQSIP010000004.1"/>
</dbReference>
<keyword evidence="9" id="KW-1185">Reference proteome</keyword>
<comment type="caution">
    <text evidence="8">The sequence shown here is derived from an EMBL/GenBank/DDBJ whole genome shotgun (WGS) entry which is preliminary data.</text>
</comment>
<dbReference type="InterPro" id="IPR017941">
    <property type="entry name" value="Rieske_2Fe-2S"/>
</dbReference>
<dbReference type="Gene3D" id="2.102.10.10">
    <property type="entry name" value="Rieske [2Fe-2S] iron-sulphur domain"/>
    <property type="match status" value="1"/>
</dbReference>
<keyword evidence="5" id="KW-0408">Iron</keyword>
<gene>
    <name evidence="8" type="ORF">PSQ40_11170</name>
</gene>
<reference evidence="8 9" key="1">
    <citation type="submission" date="2023-02" db="EMBL/GenBank/DDBJ databases">
        <title>Bacterial whole genomic sequence of Curvibacter sp. HBC61.</title>
        <authorList>
            <person name="Le V."/>
            <person name="Ko S.-R."/>
            <person name="Ahn C.-Y."/>
            <person name="Oh H.-M."/>
        </authorList>
    </citation>
    <scope>NUCLEOTIDE SEQUENCE [LARGE SCALE GENOMIC DNA]</scope>
    <source>
        <strain evidence="8 9">HBC61</strain>
    </source>
</reference>
<comment type="similarity">
    <text evidence="1">Belongs to the bacterial ring-hydroxylating dioxygenase alpha subunit family.</text>
</comment>
<name>A0ABT5MZ20_9BURK</name>
<dbReference type="Pfam" id="PF00848">
    <property type="entry name" value="Ring_hydroxyl_A"/>
    <property type="match status" value="1"/>
</dbReference>
<keyword evidence="4" id="KW-0560">Oxidoreductase</keyword>
<dbReference type="EMBL" id="JAQSIP010000004">
    <property type="protein sequence ID" value="MDD0839135.1"/>
    <property type="molecule type" value="Genomic_DNA"/>
</dbReference>
<dbReference type="Gene3D" id="3.90.380.10">
    <property type="entry name" value="Naphthalene 1,2-dioxygenase Alpha Subunit, Chain A, domain 1"/>
    <property type="match status" value="1"/>
</dbReference>
<protein>
    <submittedName>
        <fullName evidence="8">Aromatic ring-hydroxylating dioxygenase subunit alpha</fullName>
    </submittedName>
</protein>
<keyword evidence="6" id="KW-0411">Iron-sulfur</keyword>
<evidence type="ECO:0000256" key="3">
    <source>
        <dbReference type="ARBA" id="ARBA00022723"/>
    </source>
</evidence>
<sequence>MSHRSPHTPSTLVEADRVHRDAYLSEAVFEQEQRRFFAATWNFVAHASQIPHPGDYVTLDLAGRPLLVVRQSDQSIQVFYNRCAHKGSKLYTNERGNAGRVLQCAYHAWSYRLDGKLMGIPLRQEYAESRLSECPSGQGLTRVGATSVYRDFVFVRLDEQGIGFEDYFGASLQWLDNMADRSPVGKLEVFGGGIRNVIRCNWKMYFENINDTVHPVSTHESAGKAAKAIWGQQAESMPMPISVEQMLPFASGYDFFTQLDAEVYPNGHSALAVKFSTHTGYAYPQDYLDALTQAHGEDRAQNVLSRAPQNSVLFPSIAVKGAPLVMRVIRPLSVDRMLIEAWCFRAVGAPDLLHERAMTYNRLVFSPMSIVAHDDIHLFESVQQGLMADGNEWVSLHRGATRQAEMVNDTTHCKGTSELLMRNQFQAWAKFMAEETPEAT</sequence>
<dbReference type="SUPFAM" id="SSF50022">
    <property type="entry name" value="ISP domain"/>
    <property type="match status" value="1"/>
</dbReference>
<keyword evidence="2" id="KW-0001">2Fe-2S</keyword>
<evidence type="ECO:0000256" key="2">
    <source>
        <dbReference type="ARBA" id="ARBA00022714"/>
    </source>
</evidence>
<dbReference type="GO" id="GO:0051213">
    <property type="term" value="F:dioxygenase activity"/>
    <property type="evidence" value="ECO:0007669"/>
    <property type="project" value="UniProtKB-KW"/>
</dbReference>
<feature type="domain" description="Rieske" evidence="7">
    <location>
        <begin position="41"/>
        <end position="121"/>
    </location>
</feature>